<dbReference type="PANTHER" id="PTHR23534:SF1">
    <property type="entry name" value="MAJOR FACILITATOR SUPERFAMILY PROTEIN"/>
    <property type="match status" value="1"/>
</dbReference>
<feature type="transmembrane region" description="Helical" evidence="1">
    <location>
        <begin position="41"/>
        <end position="62"/>
    </location>
</feature>
<feature type="transmembrane region" description="Helical" evidence="1">
    <location>
        <begin position="12"/>
        <end position="35"/>
    </location>
</feature>
<feature type="transmembrane region" description="Helical" evidence="1">
    <location>
        <begin position="302"/>
        <end position="324"/>
    </location>
</feature>
<feature type="transmembrane region" description="Helical" evidence="1">
    <location>
        <begin position="214"/>
        <end position="233"/>
    </location>
</feature>
<dbReference type="InterPro" id="IPR036259">
    <property type="entry name" value="MFS_trans_sf"/>
</dbReference>
<feature type="transmembrane region" description="Helical" evidence="1">
    <location>
        <begin position="134"/>
        <end position="152"/>
    </location>
</feature>
<protein>
    <submittedName>
        <fullName evidence="2">Membrane protein</fullName>
    </submittedName>
</protein>
<keyword evidence="1" id="KW-0472">Membrane</keyword>
<feature type="transmembrane region" description="Helical" evidence="1">
    <location>
        <begin position="344"/>
        <end position="362"/>
    </location>
</feature>
<keyword evidence="1" id="KW-1133">Transmembrane helix</keyword>
<dbReference type="Gene3D" id="1.20.1250.20">
    <property type="entry name" value="MFS general substrate transporter like domains"/>
    <property type="match status" value="1"/>
</dbReference>
<dbReference type="EMBL" id="BSKJ01000006">
    <property type="protein sequence ID" value="GLO36073.1"/>
    <property type="molecule type" value="Genomic_DNA"/>
</dbReference>
<evidence type="ECO:0000313" key="3">
    <source>
        <dbReference type="Proteomes" id="UP001161257"/>
    </source>
</evidence>
<keyword evidence="1" id="KW-0812">Transmembrane</keyword>
<evidence type="ECO:0000313" key="2">
    <source>
        <dbReference type="EMBL" id="GLO36073.1"/>
    </source>
</evidence>
<dbReference type="SUPFAM" id="SSF103473">
    <property type="entry name" value="MFS general substrate transporter"/>
    <property type="match status" value="1"/>
</dbReference>
<evidence type="ECO:0000256" key="1">
    <source>
        <dbReference type="SAM" id="Phobius"/>
    </source>
</evidence>
<feature type="transmembrane region" description="Helical" evidence="1">
    <location>
        <begin position="164"/>
        <end position="186"/>
    </location>
</feature>
<dbReference type="AlphaFoldDB" id="A0AA37RF57"/>
<dbReference type="Proteomes" id="UP001161257">
    <property type="component" value="Unassembled WGS sequence"/>
</dbReference>
<feature type="transmembrane region" description="Helical" evidence="1">
    <location>
        <begin position="253"/>
        <end position="271"/>
    </location>
</feature>
<sequence length="403" mass="42494">MNSTLPRRTYLYFTAQSINLTTAVMSVTMAAIVGAALAPDAAWSTVPYGFQFLSLMLATYPVSRLMSRIGRKKAFMLGAIPLALSGISGFLAVEHQHFATLVLSHSALGVYIAFANFNRFAATDNLSQALKPKALSLVVAGGVIAAVVGPTLTEWLRDVGGYPLFSLCYAAFVGLALLSLLIALCLPNDGGMASTVNSAARSASTRTEPSSPSVVVAMGVAALSYAIMNLLMIQASMHMKHMHEDFSDVRLAIQWHVIAMFAPSFFTGAIIQRLGIRTTICAGLVLLIGCSAMNIWSHSYAMMTLALIALGLGWNLTYVGGGALLAQSLQNSPAAMQMQGKNDLAIAIFATLGAFSPSLLLSTVGWDGTNAICMALCIGLLVATAGLLQKKACLHTSMEGSRK</sequence>
<comment type="caution">
    <text evidence="2">The sequence shown here is derived from an EMBL/GenBank/DDBJ whole genome shotgun (WGS) entry which is preliminary data.</text>
</comment>
<gene>
    <name evidence="2" type="ORF">PPUN14671_29080</name>
</gene>
<accession>A0AA37RF57</accession>
<dbReference type="PANTHER" id="PTHR23534">
    <property type="entry name" value="MFS PERMEASE"/>
    <property type="match status" value="1"/>
</dbReference>
<name>A0AA37RF57_PSEPU</name>
<feature type="transmembrane region" description="Helical" evidence="1">
    <location>
        <begin position="98"/>
        <end position="122"/>
    </location>
</feature>
<feature type="transmembrane region" description="Helical" evidence="1">
    <location>
        <begin position="278"/>
        <end position="296"/>
    </location>
</feature>
<reference evidence="2" key="1">
    <citation type="submission" date="2023-01" db="EMBL/GenBank/DDBJ databases">
        <title>Whole-genome sequence of Pseudomonas putida NBRC 14671.</title>
        <authorList>
            <person name="Morohoshi T."/>
            <person name="Someya N."/>
        </authorList>
    </citation>
    <scope>NUCLEOTIDE SEQUENCE</scope>
    <source>
        <strain evidence="2">NBRC 14671</strain>
    </source>
</reference>
<organism evidence="2 3">
    <name type="scientific">Pseudomonas putida</name>
    <name type="common">Arthrobacter siderocapsulatus</name>
    <dbReference type="NCBI Taxonomy" id="303"/>
    <lineage>
        <taxon>Bacteria</taxon>
        <taxon>Pseudomonadati</taxon>
        <taxon>Pseudomonadota</taxon>
        <taxon>Gammaproteobacteria</taxon>
        <taxon>Pseudomonadales</taxon>
        <taxon>Pseudomonadaceae</taxon>
        <taxon>Pseudomonas</taxon>
    </lineage>
</organism>
<proteinExistence type="predicted"/>
<dbReference type="RefSeq" id="WP_284354276.1">
    <property type="nucleotide sequence ID" value="NZ_BSKF01000004.1"/>
</dbReference>
<feature type="transmembrane region" description="Helical" evidence="1">
    <location>
        <begin position="368"/>
        <end position="388"/>
    </location>
</feature>
<feature type="transmembrane region" description="Helical" evidence="1">
    <location>
        <begin position="74"/>
        <end position="92"/>
    </location>
</feature>